<comment type="caution">
    <text evidence="2">The sequence shown here is derived from an EMBL/GenBank/DDBJ whole genome shotgun (WGS) entry which is preliminary data.</text>
</comment>
<organism evidence="2 3">
    <name type="scientific">Symbiochloris irregularis</name>
    <dbReference type="NCBI Taxonomy" id="706552"/>
    <lineage>
        <taxon>Eukaryota</taxon>
        <taxon>Viridiplantae</taxon>
        <taxon>Chlorophyta</taxon>
        <taxon>core chlorophytes</taxon>
        <taxon>Trebouxiophyceae</taxon>
        <taxon>Trebouxiales</taxon>
        <taxon>Trebouxiaceae</taxon>
        <taxon>Symbiochloris</taxon>
    </lineage>
</organism>
<feature type="region of interest" description="Disordered" evidence="1">
    <location>
        <begin position="199"/>
        <end position="280"/>
    </location>
</feature>
<dbReference type="AlphaFoldDB" id="A0AAW1NRH9"/>
<protein>
    <submittedName>
        <fullName evidence="2">Uncharacterized protein</fullName>
    </submittedName>
</protein>
<reference evidence="2 3" key="1">
    <citation type="journal article" date="2024" name="Nat. Commun.">
        <title>Phylogenomics reveals the evolutionary origins of lichenization in chlorophyte algae.</title>
        <authorList>
            <person name="Puginier C."/>
            <person name="Libourel C."/>
            <person name="Otte J."/>
            <person name="Skaloud P."/>
            <person name="Haon M."/>
            <person name="Grisel S."/>
            <person name="Petersen M."/>
            <person name="Berrin J.G."/>
            <person name="Delaux P.M."/>
            <person name="Dal Grande F."/>
            <person name="Keller J."/>
        </authorList>
    </citation>
    <scope>NUCLEOTIDE SEQUENCE [LARGE SCALE GENOMIC DNA]</scope>
    <source>
        <strain evidence="2 3">SAG 2036</strain>
    </source>
</reference>
<dbReference type="Proteomes" id="UP001465755">
    <property type="component" value="Unassembled WGS sequence"/>
</dbReference>
<gene>
    <name evidence="2" type="ORF">WJX73_003496</name>
</gene>
<proteinExistence type="predicted"/>
<feature type="compositionally biased region" description="Polar residues" evidence="1">
    <location>
        <begin position="269"/>
        <end position="279"/>
    </location>
</feature>
<evidence type="ECO:0000313" key="2">
    <source>
        <dbReference type="EMBL" id="KAK9791584.1"/>
    </source>
</evidence>
<evidence type="ECO:0000256" key="1">
    <source>
        <dbReference type="SAM" id="MobiDB-lite"/>
    </source>
</evidence>
<keyword evidence="3" id="KW-1185">Reference proteome</keyword>
<feature type="compositionally biased region" description="Low complexity" evidence="1">
    <location>
        <begin position="240"/>
        <end position="256"/>
    </location>
</feature>
<sequence length="351" mass="40453">MDGERQLEELYPDRIEVRHFPELLRDRGDESLVPEVYRHWVMVCSREDAADRRLERLDKEPTGKRIQLKRHVKAALVLADLAAHIHMRETYDQLKALFDARTDEEFPDDPYRTHSWACLGLVAAFDYNHFNGDEPEDAFINILRAHKSANAEKWPEELRYCPKVPNLNVSPNWNPFELNVRRLGKDIEEHKRRYDAAMQRYAPARPQKRPAEDNSWTTATGKRSKQNHGSGNCKAPNTGSSPNNHRQNSRNNNSRDNGNKATAAPGVKFTSQHPGQSLAQPEFGIEEVKRLFRDARLDQPGRGTDNLYPNKAYRLYGKRDAQVHGKCYGCLDLHGSHSRQPCPNTDWAKRQ</sequence>
<feature type="compositionally biased region" description="Polar residues" evidence="1">
    <location>
        <begin position="214"/>
        <end position="239"/>
    </location>
</feature>
<dbReference type="EMBL" id="JALJOQ010000175">
    <property type="protein sequence ID" value="KAK9791584.1"/>
    <property type="molecule type" value="Genomic_DNA"/>
</dbReference>
<name>A0AAW1NRH9_9CHLO</name>
<evidence type="ECO:0000313" key="3">
    <source>
        <dbReference type="Proteomes" id="UP001465755"/>
    </source>
</evidence>
<accession>A0AAW1NRH9</accession>